<dbReference type="InterPro" id="IPR006153">
    <property type="entry name" value="Cation/H_exchanger_TM"/>
</dbReference>
<evidence type="ECO:0000256" key="7">
    <source>
        <dbReference type="ARBA" id="ARBA00023065"/>
    </source>
</evidence>
<keyword evidence="6 9" id="KW-1133">Transmembrane helix</keyword>
<keyword evidence="8 9" id="KW-0472">Membrane</keyword>
<dbReference type="Gene3D" id="1.20.1530.20">
    <property type="match status" value="1"/>
</dbReference>
<dbReference type="InterPro" id="IPR038770">
    <property type="entry name" value="Na+/solute_symporter_sf"/>
</dbReference>
<evidence type="ECO:0000256" key="4">
    <source>
        <dbReference type="ARBA" id="ARBA00022475"/>
    </source>
</evidence>
<feature type="transmembrane region" description="Helical" evidence="9">
    <location>
        <begin position="48"/>
        <end position="71"/>
    </location>
</feature>
<name>A0ABW2IH36_9PROT</name>
<evidence type="ECO:0000313" key="12">
    <source>
        <dbReference type="Proteomes" id="UP001596492"/>
    </source>
</evidence>
<proteinExistence type="predicted"/>
<feature type="transmembrane region" description="Helical" evidence="9">
    <location>
        <begin position="359"/>
        <end position="382"/>
    </location>
</feature>
<feature type="transmembrane region" description="Helical" evidence="9">
    <location>
        <begin position="295"/>
        <end position="319"/>
    </location>
</feature>
<feature type="transmembrane region" description="Helical" evidence="9">
    <location>
        <begin position="331"/>
        <end position="353"/>
    </location>
</feature>
<keyword evidence="2" id="KW-0813">Transport</keyword>
<evidence type="ECO:0000256" key="9">
    <source>
        <dbReference type="SAM" id="Phobius"/>
    </source>
</evidence>
<feature type="transmembrane region" description="Helical" evidence="9">
    <location>
        <begin position="402"/>
        <end position="420"/>
    </location>
</feature>
<evidence type="ECO:0000256" key="6">
    <source>
        <dbReference type="ARBA" id="ARBA00022989"/>
    </source>
</evidence>
<keyword evidence="4" id="KW-1003">Cell membrane</keyword>
<feature type="transmembrane region" description="Helical" evidence="9">
    <location>
        <begin position="118"/>
        <end position="142"/>
    </location>
</feature>
<gene>
    <name evidence="11" type="ORF">ACFQS8_02240</name>
</gene>
<feature type="transmembrane region" description="Helical" evidence="9">
    <location>
        <begin position="92"/>
        <end position="112"/>
    </location>
</feature>
<dbReference type="EMBL" id="JBHTBR010000002">
    <property type="protein sequence ID" value="MFC7290421.1"/>
    <property type="molecule type" value="Genomic_DNA"/>
</dbReference>
<sequence length="643" mass="67256">MDVGIVILAVSALCAGAILAGAAGQKIDAPLLLVFLLAGMLAGREGPGGIAIDADQTVLIWTSAALAAILFEGGLRTKPNIFKDGLKPGISLAVVGTLTTAFLVAPFAHWAFGLDWRASLLVGAIVSSTDAAAVFALAATGLKLPKKVAAALEVESGFNDPLAIFLVLGLSQSIALEPLSTSDWVFSLITKVGIGTLVGAGFGYFAPMLLSKLHLPSGLMSILMAALGFMSFGMSETFGGSGFLAIYLAGVTIAMRAPIRAQQAGAVLDGIAWLSQTSLFLVLGLLITPSHLSSVALPALGVSLALIFLARPLATLLSLSWFKYRIRDMTFVAWTGLRGATPVFLGLLPAALGVPNGNLYLSAAAVIVLLSLVIQGWTAPVVGRALKLNEGDDTPMDRGETLARLGAVGASIAVGAWFSFSLAPTSTLQSPATNTIASLQQALENAETIPTSFPDEFSNLQPAEKKSLFTHTLRDVLNRMNTEIELDRAQLQTLEARLKARGRLTLSEESSVSTIAKKYNLDFGLPNKLLDQIDIVPADIAVAQAALATGWGNSDSAVSRNAVFGRDTQSGYESLLDAAYGLAALYASHPEFDALRKERANLRKQDSVPNASSLIPLLGPFASDGPTYIEQVSAVVQSLETTP</sequence>
<feature type="transmembrane region" description="Helical" evidence="9">
    <location>
        <begin position="271"/>
        <end position="289"/>
    </location>
</feature>
<dbReference type="RefSeq" id="WP_382165299.1">
    <property type="nucleotide sequence ID" value="NZ_JBHTBR010000002.1"/>
</dbReference>
<evidence type="ECO:0000256" key="2">
    <source>
        <dbReference type="ARBA" id="ARBA00022448"/>
    </source>
</evidence>
<evidence type="ECO:0000256" key="1">
    <source>
        <dbReference type="ARBA" id="ARBA00004651"/>
    </source>
</evidence>
<evidence type="ECO:0000259" key="10">
    <source>
        <dbReference type="Pfam" id="PF00999"/>
    </source>
</evidence>
<reference evidence="12" key="1">
    <citation type="journal article" date="2019" name="Int. J. Syst. Evol. Microbiol.">
        <title>The Global Catalogue of Microorganisms (GCM) 10K type strain sequencing project: providing services to taxonomists for standard genome sequencing and annotation.</title>
        <authorList>
            <consortium name="The Broad Institute Genomics Platform"/>
            <consortium name="The Broad Institute Genome Sequencing Center for Infectious Disease"/>
            <person name="Wu L."/>
            <person name="Ma J."/>
        </authorList>
    </citation>
    <scope>NUCLEOTIDE SEQUENCE [LARGE SCALE GENOMIC DNA]</scope>
    <source>
        <strain evidence="12">CCUG 51308</strain>
    </source>
</reference>
<evidence type="ECO:0000313" key="11">
    <source>
        <dbReference type="EMBL" id="MFC7290421.1"/>
    </source>
</evidence>
<evidence type="ECO:0000256" key="5">
    <source>
        <dbReference type="ARBA" id="ARBA00022692"/>
    </source>
</evidence>
<protein>
    <submittedName>
        <fullName evidence="11">Potassium/proton antiporter</fullName>
    </submittedName>
</protein>
<dbReference type="PANTHER" id="PTHR32507">
    <property type="entry name" value="NA(+)/H(+) ANTIPORTER 1"/>
    <property type="match status" value="1"/>
</dbReference>
<comment type="subcellular location">
    <subcellularLocation>
        <location evidence="1">Cell membrane</location>
        <topology evidence="1">Multi-pass membrane protein</topology>
    </subcellularLocation>
</comment>
<keyword evidence="7" id="KW-0406">Ion transport</keyword>
<evidence type="ECO:0000256" key="8">
    <source>
        <dbReference type="ARBA" id="ARBA00023136"/>
    </source>
</evidence>
<keyword evidence="12" id="KW-1185">Reference proteome</keyword>
<accession>A0ABW2IH36</accession>
<feature type="transmembrane region" description="Helical" evidence="9">
    <location>
        <begin position="185"/>
        <end position="206"/>
    </location>
</feature>
<dbReference type="PANTHER" id="PTHR32507:SF7">
    <property type="entry name" value="K(+)_H(+) ANTIPORTER NHAP2"/>
    <property type="match status" value="1"/>
</dbReference>
<dbReference type="NCBIfam" id="NF003715">
    <property type="entry name" value="PRK05326.1-2"/>
    <property type="match status" value="1"/>
</dbReference>
<keyword evidence="3" id="KW-0050">Antiport</keyword>
<dbReference type="Proteomes" id="UP001596492">
    <property type="component" value="Unassembled WGS sequence"/>
</dbReference>
<keyword evidence="5 9" id="KW-0812">Transmembrane</keyword>
<dbReference type="Gene3D" id="1.10.530.10">
    <property type="match status" value="1"/>
</dbReference>
<organism evidence="11 12">
    <name type="scientific">Hirschia litorea</name>
    <dbReference type="NCBI Taxonomy" id="1199156"/>
    <lineage>
        <taxon>Bacteria</taxon>
        <taxon>Pseudomonadati</taxon>
        <taxon>Pseudomonadota</taxon>
        <taxon>Alphaproteobacteria</taxon>
        <taxon>Hyphomonadales</taxon>
        <taxon>Hyphomonadaceae</taxon>
        <taxon>Hirschia</taxon>
    </lineage>
</organism>
<dbReference type="Pfam" id="PF00999">
    <property type="entry name" value="Na_H_Exchanger"/>
    <property type="match status" value="1"/>
</dbReference>
<feature type="domain" description="Cation/H+ exchanger transmembrane" evidence="10">
    <location>
        <begin position="17"/>
        <end position="381"/>
    </location>
</feature>
<evidence type="ECO:0000256" key="3">
    <source>
        <dbReference type="ARBA" id="ARBA00022449"/>
    </source>
</evidence>
<comment type="caution">
    <text evidence="11">The sequence shown here is derived from an EMBL/GenBank/DDBJ whole genome shotgun (WGS) entry which is preliminary data.</text>
</comment>